<accession>A0A5C6C2Z8</accession>
<evidence type="ECO:0000313" key="4">
    <source>
        <dbReference type="Proteomes" id="UP000316304"/>
    </source>
</evidence>
<dbReference type="Pfam" id="PF13472">
    <property type="entry name" value="Lipase_GDSL_2"/>
    <property type="match status" value="1"/>
</dbReference>
<keyword evidence="1" id="KW-0732">Signal</keyword>
<dbReference type="EMBL" id="SJPT01000014">
    <property type="protein sequence ID" value="TWU17229.1"/>
    <property type="molecule type" value="Genomic_DNA"/>
</dbReference>
<protein>
    <submittedName>
        <fullName evidence="3">GDSL-like Lipase/Acylhydrolase</fullName>
    </submittedName>
</protein>
<feature type="signal peptide" evidence="1">
    <location>
        <begin position="1"/>
        <end position="33"/>
    </location>
</feature>
<dbReference type="GO" id="GO:0004622">
    <property type="term" value="F:phosphatidylcholine lysophospholipase activity"/>
    <property type="evidence" value="ECO:0007669"/>
    <property type="project" value="TreeGrafter"/>
</dbReference>
<gene>
    <name evidence="3" type="ORF">Pla52o_54040</name>
</gene>
<dbReference type="PANTHER" id="PTHR30383">
    <property type="entry name" value="THIOESTERASE 1/PROTEASE 1/LYSOPHOSPHOLIPASE L1"/>
    <property type="match status" value="1"/>
</dbReference>
<dbReference type="SUPFAM" id="SSF52266">
    <property type="entry name" value="SGNH hydrolase"/>
    <property type="match status" value="1"/>
</dbReference>
<dbReference type="Proteomes" id="UP000316304">
    <property type="component" value="Unassembled WGS sequence"/>
</dbReference>
<feature type="domain" description="SGNH hydrolase-type esterase" evidence="2">
    <location>
        <begin position="43"/>
        <end position="197"/>
    </location>
</feature>
<dbReference type="InterPro" id="IPR051532">
    <property type="entry name" value="Ester_Hydrolysis_Enzymes"/>
</dbReference>
<organism evidence="3 4">
    <name type="scientific">Novipirellula galeiformis</name>
    <dbReference type="NCBI Taxonomy" id="2528004"/>
    <lineage>
        <taxon>Bacteria</taxon>
        <taxon>Pseudomonadati</taxon>
        <taxon>Planctomycetota</taxon>
        <taxon>Planctomycetia</taxon>
        <taxon>Pirellulales</taxon>
        <taxon>Pirellulaceae</taxon>
        <taxon>Novipirellula</taxon>
    </lineage>
</organism>
<feature type="chain" id="PRO_5022847720" evidence="1">
    <location>
        <begin position="34"/>
        <end position="286"/>
    </location>
</feature>
<dbReference type="RefSeq" id="WP_197169496.1">
    <property type="nucleotide sequence ID" value="NZ_SJPT01000014.1"/>
</dbReference>
<dbReference type="InterPro" id="IPR013830">
    <property type="entry name" value="SGNH_hydro"/>
</dbReference>
<evidence type="ECO:0000256" key="1">
    <source>
        <dbReference type="SAM" id="SignalP"/>
    </source>
</evidence>
<comment type="caution">
    <text evidence="3">The sequence shown here is derived from an EMBL/GenBank/DDBJ whole genome shotgun (WGS) entry which is preliminary data.</text>
</comment>
<dbReference type="CDD" id="cd00229">
    <property type="entry name" value="SGNH_hydrolase"/>
    <property type="match status" value="1"/>
</dbReference>
<dbReference type="Gene3D" id="3.40.50.1110">
    <property type="entry name" value="SGNH hydrolase"/>
    <property type="match status" value="1"/>
</dbReference>
<dbReference type="InterPro" id="IPR036514">
    <property type="entry name" value="SGNH_hydro_sf"/>
</dbReference>
<sequence length="286" mass="32054" precursor="true">MNCSRFKPRNLVTPLLVFGMVFTVVGAPRSAQAEHDGKLQILLLGDSTTEGSVPRRLRPEGPHLEKVLEQLLAAEEDLPECQVINSSQSGETIRRLLDSGRYDRNGAKLPGLDYVFIRYGLNDRARIENFVENFPKHFAELCERLRQDHPGAELIPMTVIPFSGEEASEEINNLIRQAAAAEGLEVFDIYPRYAEELTKGHNSLNYRRYALSKIPAKYHELVKPFVRGPSVEVMGNELDAILGDLPGWYADRHPNLAGYNVIADETAKYLATRLREKQTEPAGAAQ</sequence>
<evidence type="ECO:0000313" key="3">
    <source>
        <dbReference type="EMBL" id="TWU17229.1"/>
    </source>
</evidence>
<proteinExistence type="predicted"/>
<keyword evidence="3" id="KW-0378">Hydrolase</keyword>
<name>A0A5C6C2Z8_9BACT</name>
<dbReference type="AlphaFoldDB" id="A0A5C6C2Z8"/>
<reference evidence="3 4" key="1">
    <citation type="submission" date="2019-02" db="EMBL/GenBank/DDBJ databases">
        <title>Deep-cultivation of Planctomycetes and their phenomic and genomic characterization uncovers novel biology.</title>
        <authorList>
            <person name="Wiegand S."/>
            <person name="Jogler M."/>
            <person name="Boedeker C."/>
            <person name="Pinto D."/>
            <person name="Vollmers J."/>
            <person name="Rivas-Marin E."/>
            <person name="Kohn T."/>
            <person name="Peeters S.H."/>
            <person name="Heuer A."/>
            <person name="Rast P."/>
            <person name="Oberbeckmann S."/>
            <person name="Bunk B."/>
            <person name="Jeske O."/>
            <person name="Meyerdierks A."/>
            <person name="Storesund J.E."/>
            <person name="Kallscheuer N."/>
            <person name="Luecker S."/>
            <person name="Lage O.M."/>
            <person name="Pohl T."/>
            <person name="Merkel B.J."/>
            <person name="Hornburger P."/>
            <person name="Mueller R.-W."/>
            <person name="Bruemmer F."/>
            <person name="Labrenz M."/>
            <person name="Spormann A.M."/>
            <person name="Op Den Camp H."/>
            <person name="Overmann J."/>
            <person name="Amann R."/>
            <person name="Jetten M.S.M."/>
            <person name="Mascher T."/>
            <person name="Medema M.H."/>
            <person name="Devos D.P."/>
            <person name="Kaster A.-K."/>
            <person name="Ovreas L."/>
            <person name="Rohde M."/>
            <person name="Galperin M.Y."/>
            <person name="Jogler C."/>
        </authorList>
    </citation>
    <scope>NUCLEOTIDE SEQUENCE [LARGE SCALE GENOMIC DNA]</scope>
    <source>
        <strain evidence="3 4">Pla52o</strain>
    </source>
</reference>
<keyword evidence="4" id="KW-1185">Reference proteome</keyword>
<dbReference type="PANTHER" id="PTHR30383:SF5">
    <property type="entry name" value="SGNH HYDROLASE-TYPE ESTERASE DOMAIN-CONTAINING PROTEIN"/>
    <property type="match status" value="1"/>
</dbReference>
<evidence type="ECO:0000259" key="2">
    <source>
        <dbReference type="Pfam" id="PF13472"/>
    </source>
</evidence>